<feature type="chain" id="PRO_5010318245" evidence="2">
    <location>
        <begin position="24"/>
        <end position="939"/>
    </location>
</feature>
<reference evidence="4 5" key="1">
    <citation type="submission" date="2016-10" db="EMBL/GenBank/DDBJ databases">
        <authorList>
            <person name="de Groot N.N."/>
        </authorList>
    </citation>
    <scope>NUCLEOTIDE SEQUENCE [LARGE SCALE GENOMIC DNA]</scope>
    <source>
        <strain evidence="4 5">MAR_2009_71</strain>
    </source>
</reference>
<dbReference type="Proteomes" id="UP000183038">
    <property type="component" value="Unassembled WGS sequence"/>
</dbReference>
<keyword evidence="2" id="KW-0732">Signal</keyword>
<keyword evidence="1" id="KW-0175">Coiled coil</keyword>
<dbReference type="EMBL" id="FNTB01000001">
    <property type="protein sequence ID" value="SEC11230.1"/>
    <property type="molecule type" value="Genomic_DNA"/>
</dbReference>
<proteinExistence type="predicted"/>
<feature type="coiled-coil region" evidence="1">
    <location>
        <begin position="909"/>
        <end position="936"/>
    </location>
</feature>
<dbReference type="PROSITE" id="PS51688">
    <property type="entry name" value="ICA"/>
    <property type="match status" value="1"/>
</dbReference>
<accession>A0A1H4PV72</accession>
<evidence type="ECO:0000313" key="5">
    <source>
        <dbReference type="Proteomes" id="UP000183038"/>
    </source>
</evidence>
<protein>
    <submittedName>
        <fullName evidence="4">Chaperone of endosialidase</fullName>
    </submittedName>
</protein>
<dbReference type="OrthoDB" id="1488700at2"/>
<evidence type="ECO:0000259" key="3">
    <source>
        <dbReference type="PROSITE" id="PS51688"/>
    </source>
</evidence>
<gene>
    <name evidence="4" type="ORF">SAMN05192540_2386</name>
</gene>
<organism evidence="4 5">
    <name type="scientific">Maribacter dokdonensis</name>
    <dbReference type="NCBI Taxonomy" id="320912"/>
    <lineage>
        <taxon>Bacteria</taxon>
        <taxon>Pseudomonadati</taxon>
        <taxon>Bacteroidota</taxon>
        <taxon>Flavobacteriia</taxon>
        <taxon>Flavobacteriales</taxon>
        <taxon>Flavobacteriaceae</taxon>
        <taxon>Maribacter</taxon>
    </lineage>
</organism>
<dbReference type="InterPro" id="IPR030392">
    <property type="entry name" value="S74_ICA"/>
</dbReference>
<dbReference type="Pfam" id="PF13884">
    <property type="entry name" value="Peptidase_S74"/>
    <property type="match status" value="1"/>
</dbReference>
<feature type="signal peptide" evidence="2">
    <location>
        <begin position="1"/>
        <end position="23"/>
    </location>
</feature>
<evidence type="ECO:0000313" key="4">
    <source>
        <dbReference type="EMBL" id="SEC11230.1"/>
    </source>
</evidence>
<dbReference type="AlphaFoldDB" id="A0A1H4PV72"/>
<name>A0A1H4PV72_9FLAO</name>
<feature type="domain" description="Peptidase S74" evidence="3">
    <location>
        <begin position="832"/>
        <end position="923"/>
    </location>
</feature>
<sequence length="939" mass="99755">MKRNYVSLLVIVAMMCGSFILNAQQKNYINYQGVVRNADNELLVEESVEIGIALKFGAINAPVQYEESHFISTDMNGVFSLQIGRGVNINGDYENLPWGEGSFVTVSFNGSEMGTTELMAVPYAITSGSDQWIVDGNAIANRNIGEVRITDDLRVFGEFTLNDGNAVNEISDDGTLLDNSSTILPTQKAVKTYVDSRIVGGGEAQNAQEVPFNNSESGLTAINVQDALDELVIAGIGGADDDTDSTNEIQDISLSGTNLSITDGSTVDLSTIIPPGGTDDQEASEVPFDNTGTGLAAADTQAAIAELAAGGLVDTDDQDLSLSGTTLQITDGASVDLSMIIPPGGTDDQNASEVLFDNTGTGLAAADTQAAIEELAAGGLVDTDDQGLIMTGDVLSIEDGTGSVDLNDYVDVTGESGLLLGDGTNISGLEGTADGQVAKWDAGTSKWVAGTDEVGGGSVLWTDNAGDIYFNSGKVGVGTDSPDTNFEVSGIGTLRNRMTSTDAGSVSLQWMRTGAANTDWVFTAGEGRMELMYSSTDLTGGSVHTRLLDDGTLDVVKGIRSGDLAGTGERNVMADADGNFIIGTGSGGSSLWEEDEDNIYRSSGNVGVGVSNPEKKMHVGGNLFVQTNLGGLIFGFPNNGNQWRYSTRSQGADLQLETKLDGSSSFLTRFRMFQGGEFQFGPSSNISSWVHVRNNSTITKPLLKLEEEGNDYARLEFKNTESDAFWHMAAVGENGFGGERNSKVNFYFNNDQGAGNRMTITGDGRVGINTSNPSARLTIYQDGQAVGNGLSFSDGSLNEDWHITHGYGLRFHYGSTLKALINASTGAFTVSSDRRLKKDIEPLPSVLDKVSLLKPSTYVYKSDTTKTKTLGLIAQDVQPLFPELVSKSDGDGMLGVNYSGFSVVALRAIQEQQFIIEEQSEKISNLEERLRRLEARIGK</sequence>
<evidence type="ECO:0000256" key="1">
    <source>
        <dbReference type="SAM" id="Coils"/>
    </source>
</evidence>
<evidence type="ECO:0000256" key="2">
    <source>
        <dbReference type="SAM" id="SignalP"/>
    </source>
</evidence>